<dbReference type="SUPFAM" id="SSF57997">
    <property type="entry name" value="Tropomyosin"/>
    <property type="match status" value="1"/>
</dbReference>
<evidence type="ECO:0000256" key="1">
    <source>
        <dbReference type="ARBA" id="ARBA00004555"/>
    </source>
</evidence>
<dbReference type="EMBL" id="CVQH01010002">
    <property type="protein sequence ID" value="CRK18896.1"/>
    <property type="molecule type" value="Genomic_DNA"/>
</dbReference>
<keyword evidence="9" id="KW-1185">Reference proteome</keyword>
<dbReference type="Proteomes" id="UP000045706">
    <property type="component" value="Unassembled WGS sequence"/>
</dbReference>
<feature type="compositionally biased region" description="Polar residues" evidence="5">
    <location>
        <begin position="38"/>
        <end position="58"/>
    </location>
</feature>
<comment type="subcellular location">
    <subcellularLocation>
        <location evidence="1">Golgi apparatus</location>
    </subcellularLocation>
</comment>
<evidence type="ECO:0000313" key="10">
    <source>
        <dbReference type="Proteomes" id="UP000045706"/>
    </source>
</evidence>
<feature type="coiled-coil region" evidence="4">
    <location>
        <begin position="740"/>
        <end position="840"/>
    </location>
</feature>
<dbReference type="PANTHER" id="PTHR46515">
    <property type="entry name" value="TATA ELEMENT MODULATORY FACTOR TMF1"/>
    <property type="match status" value="1"/>
</dbReference>
<dbReference type="InterPro" id="IPR052602">
    <property type="entry name" value="Growth_transcription_reg"/>
</dbReference>
<dbReference type="Proteomes" id="UP000044602">
    <property type="component" value="Unassembled WGS sequence"/>
</dbReference>
<feature type="compositionally biased region" description="Basic and acidic residues" evidence="5">
    <location>
        <begin position="74"/>
        <end position="83"/>
    </location>
</feature>
<dbReference type="Pfam" id="PF12329">
    <property type="entry name" value="TMF_DNA_bd"/>
    <property type="match status" value="1"/>
</dbReference>
<dbReference type="Pfam" id="PF12325">
    <property type="entry name" value="TMF_TATA_bd"/>
    <property type="match status" value="1"/>
</dbReference>
<organism evidence="7 9">
    <name type="scientific">Verticillium longisporum</name>
    <name type="common">Verticillium dahliae var. longisporum</name>
    <dbReference type="NCBI Taxonomy" id="100787"/>
    <lineage>
        <taxon>Eukaryota</taxon>
        <taxon>Fungi</taxon>
        <taxon>Dikarya</taxon>
        <taxon>Ascomycota</taxon>
        <taxon>Pezizomycotina</taxon>
        <taxon>Sordariomycetes</taxon>
        <taxon>Hypocreomycetidae</taxon>
        <taxon>Glomerellales</taxon>
        <taxon>Plectosphaerellaceae</taxon>
        <taxon>Verticillium</taxon>
    </lineage>
</organism>
<protein>
    <recommendedName>
        <fullName evidence="6">TATA element modulatory factor 1 TATA binding domain-containing protein</fullName>
    </recommendedName>
</protein>
<dbReference type="AlphaFoldDB" id="A0A0G4LA90"/>
<feature type="region of interest" description="Disordered" evidence="5">
    <location>
        <begin position="25"/>
        <end position="136"/>
    </location>
</feature>
<gene>
    <name evidence="7" type="ORF">BN1708_012447</name>
    <name evidence="8" type="ORF">BN1723_005621</name>
</gene>
<keyword evidence="3 4" id="KW-0175">Coiled coil</keyword>
<evidence type="ECO:0000259" key="6">
    <source>
        <dbReference type="Pfam" id="PF12325"/>
    </source>
</evidence>
<keyword evidence="2" id="KW-0333">Golgi apparatus</keyword>
<dbReference type="GO" id="GO:0005794">
    <property type="term" value="C:Golgi apparatus"/>
    <property type="evidence" value="ECO:0007669"/>
    <property type="project" value="UniProtKB-SubCell"/>
</dbReference>
<evidence type="ECO:0000313" key="8">
    <source>
        <dbReference type="EMBL" id="CRK43369.1"/>
    </source>
</evidence>
<evidence type="ECO:0000256" key="4">
    <source>
        <dbReference type="SAM" id="Coils"/>
    </source>
</evidence>
<evidence type="ECO:0000256" key="3">
    <source>
        <dbReference type="ARBA" id="ARBA00023054"/>
    </source>
</evidence>
<dbReference type="EMBL" id="CVQI01033273">
    <property type="protein sequence ID" value="CRK43369.1"/>
    <property type="molecule type" value="Genomic_DNA"/>
</dbReference>
<evidence type="ECO:0000256" key="2">
    <source>
        <dbReference type="ARBA" id="ARBA00023034"/>
    </source>
</evidence>
<dbReference type="STRING" id="100787.A0A0G4LA90"/>
<evidence type="ECO:0000313" key="7">
    <source>
        <dbReference type="EMBL" id="CRK18896.1"/>
    </source>
</evidence>
<feature type="compositionally biased region" description="Low complexity" evidence="5">
    <location>
        <begin position="676"/>
        <end position="687"/>
    </location>
</feature>
<dbReference type="GO" id="GO:0005783">
    <property type="term" value="C:endoplasmic reticulum"/>
    <property type="evidence" value="ECO:0007669"/>
    <property type="project" value="TreeGrafter"/>
</dbReference>
<feature type="coiled-coil region" evidence="4">
    <location>
        <begin position="353"/>
        <end position="438"/>
    </location>
</feature>
<dbReference type="InterPro" id="IPR022091">
    <property type="entry name" value="TMF_TATA-bd"/>
</dbReference>
<evidence type="ECO:0000256" key="5">
    <source>
        <dbReference type="SAM" id="MobiDB-lite"/>
    </source>
</evidence>
<feature type="region of interest" description="Disordered" evidence="5">
    <location>
        <begin position="630"/>
        <end position="703"/>
    </location>
</feature>
<name>A0A0G4LA90_VERLO</name>
<dbReference type="InterPro" id="IPR022092">
    <property type="entry name" value="TMF_DNA-bd"/>
</dbReference>
<feature type="compositionally biased region" description="Polar residues" evidence="5">
    <location>
        <begin position="90"/>
        <end position="103"/>
    </location>
</feature>
<feature type="domain" description="TATA element modulatory factor 1 TATA binding" evidence="6">
    <location>
        <begin position="727"/>
        <end position="840"/>
    </location>
</feature>
<sequence>MANQGKGSRWGSLLSQAVAGMEAHLDNMLAEGEGGPNATKQAQGTSGNPHRQSATVQAKNVPASPRTSSSSNRVNDRLQERLAKAIATKGGSNATEVSSTITNPIDFPNNKASTTSENSAENQAQQLRGSESPQTATVEAAVIEPLSTNETHSTGVDDVRDEAKHHGADSIELEEEHLAINLPPSSEVTTTPLDSLCSRCRSLDVKISTLEAEHRGEVHRYIEQVDALQAKLQYLSREASQVARNAIKDTQSGTLERKLAEKDERIAVLMEEGRGMAATEQKHRNVIKKLRIQVADNEKANVELKAALQQARAGLADFRASEAKLEQLEKARFEWQVGSAKMREELSLLRSDLSAKQITIDSLRQDLQKAMDEADTSASRALADALEAEKRRAREFEDNIASLQVEKNLVAERAKKREAELREKADEAAERSRIAQLELQGEMQAIEGRLEAMRALAEEASSGAVGDSQAKLLRQMETLQTQHAIASENWQGIEASLATRLSNLEKERNDALRRESDMRKKARETALRCKRQEEEIHDLSSRISNSQPESDQFKDQLVTLQKRAEAAEAALAQAKADFEKQQASWKAERWDHPDRRLWLEDVPVVSPRIQSRPDSPLLSVPVRTFSSDLLVSQGPSSKGRKISTPGSVADGFHDSFSPGRRLSSQPPLRPFVLPNSAGLSSSVSMASFDPPREGAQTATSHLGERDDISDVLDASSSPRQMMQDMVSVSTVGAGPSVQLVERMSAAIRRLEGEKMASREELSRISGQRDEARAELVALMKETQSAEATSRKVSDLEDEVANINERYQTTLELLGEKSELVEELRADVEDVKAMYRDLVERTVKG</sequence>
<dbReference type="PANTHER" id="PTHR46515:SF1">
    <property type="entry name" value="TATA ELEMENT MODULATORY FACTOR"/>
    <property type="match status" value="1"/>
</dbReference>
<feature type="compositionally biased region" description="Polar residues" evidence="5">
    <location>
        <begin position="110"/>
        <end position="136"/>
    </location>
</feature>
<accession>A0A0G4LA90</accession>
<proteinExistence type="predicted"/>
<evidence type="ECO:0000313" key="9">
    <source>
        <dbReference type="Proteomes" id="UP000044602"/>
    </source>
</evidence>
<feature type="coiled-coil region" evidence="4">
    <location>
        <begin position="218"/>
        <end position="245"/>
    </location>
</feature>
<reference evidence="9 10" key="1">
    <citation type="submission" date="2015-05" db="EMBL/GenBank/DDBJ databases">
        <authorList>
            <person name="Fogelqvist Johan"/>
        </authorList>
    </citation>
    <scope>NUCLEOTIDE SEQUENCE [LARGE SCALE GENOMIC DNA]</scope>
    <source>
        <strain evidence="7">VL1</strain>
        <strain evidence="8">VL2</strain>
    </source>
</reference>
<feature type="region of interest" description="Disordered" evidence="5">
    <location>
        <begin position="508"/>
        <end position="527"/>
    </location>
</feature>